<evidence type="ECO:0000313" key="2">
    <source>
        <dbReference type="EMBL" id="CDW73876.1"/>
    </source>
</evidence>
<dbReference type="Proteomes" id="UP000039865">
    <property type="component" value="Unassembled WGS sequence"/>
</dbReference>
<dbReference type="EMBL" id="CCKQ01002772">
    <property type="protein sequence ID" value="CDW73876.1"/>
    <property type="molecule type" value="Genomic_DNA"/>
</dbReference>
<accession>A0A077ZWB3</accession>
<feature type="coiled-coil region" evidence="1">
    <location>
        <begin position="145"/>
        <end position="205"/>
    </location>
</feature>
<organism evidence="2 3">
    <name type="scientific">Stylonychia lemnae</name>
    <name type="common">Ciliate</name>
    <dbReference type="NCBI Taxonomy" id="5949"/>
    <lineage>
        <taxon>Eukaryota</taxon>
        <taxon>Sar</taxon>
        <taxon>Alveolata</taxon>
        <taxon>Ciliophora</taxon>
        <taxon>Intramacronucleata</taxon>
        <taxon>Spirotrichea</taxon>
        <taxon>Stichotrichia</taxon>
        <taxon>Sporadotrichida</taxon>
        <taxon>Oxytrichidae</taxon>
        <taxon>Stylonychinae</taxon>
        <taxon>Stylonychia</taxon>
    </lineage>
</organism>
<keyword evidence="3" id="KW-1185">Reference proteome</keyword>
<dbReference type="InParanoid" id="A0A077ZWB3"/>
<dbReference type="AlphaFoldDB" id="A0A077ZWB3"/>
<sequence>MSISEEIANKYNILKQTTFAELNSLLQPHFKPILYELVTMSKYPNIRRAGEQPPKQVQYEIFSAMMRLSVELLHYQDYQVYERELEVGDLMRMADNVEKLFEYLPVEEIDTLKLAQNYMAEYRLFIRDKDDNKERIHLNYLKRQIKDLNERVFHLGTEKQQLEHQMQDTQKLFENQMSIFRTQHIEEVESMKKMYLKQIDELREQGLGRIIKDQDKIRALGDSIIEEMNNRSDDEEKSLILEELRIKLKQIFIDHLDSHKTFKAKEQKFEEIKYMEFVTYLLNKYKSDNGWLVERLADLNRDYQDLQIKFEALSKSIIRQTGKKQVQISLDSIKGKNQQNL</sequence>
<proteinExistence type="predicted"/>
<name>A0A077ZWB3_STYLE</name>
<reference evidence="2 3" key="1">
    <citation type="submission" date="2014-06" db="EMBL/GenBank/DDBJ databases">
        <authorList>
            <person name="Swart Estienne"/>
        </authorList>
    </citation>
    <scope>NUCLEOTIDE SEQUENCE [LARGE SCALE GENOMIC DNA]</scope>
    <source>
        <strain evidence="2 3">130c</strain>
    </source>
</reference>
<gene>
    <name evidence="2" type="primary">Contig8362.g8913</name>
    <name evidence="2" type="ORF">STYLEM_2865</name>
</gene>
<evidence type="ECO:0000313" key="3">
    <source>
        <dbReference type="Proteomes" id="UP000039865"/>
    </source>
</evidence>
<protein>
    <submittedName>
        <fullName evidence="2">Uncharacterized protein</fullName>
    </submittedName>
</protein>
<evidence type="ECO:0000256" key="1">
    <source>
        <dbReference type="SAM" id="Coils"/>
    </source>
</evidence>
<keyword evidence="1" id="KW-0175">Coiled coil</keyword>